<sequence length="136" mass="14121">MSSAESPGHATRTAPTTLVVDGANVVGSRPDGWWRDRAGAARRLFDRLADAGLPYDRVTLVLEGAAKAGVPAGDDGAVAVVHAPRSGDDEIVEQARSAAADGPVTVATADRELRERVRQVGAEILSPGRLLELTGD</sequence>
<keyword evidence="2" id="KW-1185">Reference proteome</keyword>
<protein>
    <submittedName>
        <fullName evidence="1">YacP-like NYN domain-containing protein</fullName>
    </submittedName>
</protein>
<gene>
    <name evidence="1" type="ORF">FB554_2419</name>
</gene>
<proteinExistence type="predicted"/>
<evidence type="ECO:0000313" key="2">
    <source>
        <dbReference type="Proteomes" id="UP000318336"/>
    </source>
</evidence>
<dbReference type="InterPro" id="IPR010298">
    <property type="entry name" value="YacP-like"/>
</dbReference>
<dbReference type="Proteomes" id="UP000318336">
    <property type="component" value="Unassembled WGS sequence"/>
</dbReference>
<evidence type="ECO:0000313" key="1">
    <source>
        <dbReference type="EMBL" id="TQL34255.1"/>
    </source>
</evidence>
<dbReference type="OrthoDB" id="3404294at2"/>
<dbReference type="AlphaFoldDB" id="A0A542XEK9"/>
<dbReference type="Pfam" id="PF05991">
    <property type="entry name" value="NYN_YacP"/>
    <property type="match status" value="1"/>
</dbReference>
<name>A0A542XEK9_9MICO</name>
<comment type="caution">
    <text evidence="1">The sequence shown here is derived from an EMBL/GenBank/DDBJ whole genome shotgun (WGS) entry which is preliminary data.</text>
</comment>
<accession>A0A542XEK9</accession>
<dbReference type="RefSeq" id="WP_142006391.1">
    <property type="nucleotide sequence ID" value="NZ_CAJTBP010000001.1"/>
</dbReference>
<organism evidence="1 2">
    <name type="scientific">Barrientosiimonas humi</name>
    <dbReference type="NCBI Taxonomy" id="999931"/>
    <lineage>
        <taxon>Bacteria</taxon>
        <taxon>Bacillati</taxon>
        <taxon>Actinomycetota</taxon>
        <taxon>Actinomycetes</taxon>
        <taxon>Micrococcales</taxon>
        <taxon>Dermacoccaceae</taxon>
        <taxon>Barrientosiimonas</taxon>
    </lineage>
</organism>
<reference evidence="1 2" key="1">
    <citation type="submission" date="2019-06" db="EMBL/GenBank/DDBJ databases">
        <title>Sequencing the genomes of 1000 actinobacteria strains.</title>
        <authorList>
            <person name="Klenk H.-P."/>
        </authorList>
    </citation>
    <scope>NUCLEOTIDE SEQUENCE [LARGE SCALE GENOMIC DNA]</scope>
    <source>
        <strain evidence="1 2">DSM 24617</strain>
    </source>
</reference>
<dbReference type="EMBL" id="VFOK01000001">
    <property type="protein sequence ID" value="TQL34255.1"/>
    <property type="molecule type" value="Genomic_DNA"/>
</dbReference>